<dbReference type="RefSeq" id="WP_012907420.1">
    <property type="nucleotide sequence ID" value="NZ_CAJTBI010000056.1"/>
</dbReference>
<dbReference type="InterPro" id="IPR022749">
    <property type="entry name" value="D12N6_MeTrfase_N"/>
</dbReference>
<gene>
    <name evidence="10" type="ORF">E2R62_13345</name>
</gene>
<evidence type="ECO:0000256" key="2">
    <source>
        <dbReference type="ARBA" id="ARBA00011900"/>
    </source>
</evidence>
<name>A0A482PPZ1_CITRO</name>
<dbReference type="GO" id="GO:0008170">
    <property type="term" value="F:N-methyltransferase activity"/>
    <property type="evidence" value="ECO:0007669"/>
    <property type="project" value="InterPro"/>
</dbReference>
<dbReference type="GO" id="GO:0009007">
    <property type="term" value="F:site-specific DNA-methyltransferase (adenine-specific) activity"/>
    <property type="evidence" value="ECO:0007669"/>
    <property type="project" value="UniProtKB-EC"/>
</dbReference>
<evidence type="ECO:0000313" key="10">
    <source>
        <dbReference type="EMBL" id="QBY29740.1"/>
    </source>
</evidence>
<keyword evidence="6" id="KW-0680">Restriction system</keyword>
<dbReference type="EMBL" id="CP038008">
    <property type="protein sequence ID" value="QBY29740.1"/>
    <property type="molecule type" value="Genomic_DNA"/>
</dbReference>
<dbReference type="PRINTS" id="PR00507">
    <property type="entry name" value="N12N6MTFRASE"/>
</dbReference>
<dbReference type="InterPro" id="IPR002052">
    <property type="entry name" value="DNA_methylase_N6_adenine_CS"/>
</dbReference>
<evidence type="ECO:0000256" key="7">
    <source>
        <dbReference type="ARBA" id="ARBA00047942"/>
    </source>
</evidence>
<evidence type="ECO:0000256" key="3">
    <source>
        <dbReference type="ARBA" id="ARBA00022603"/>
    </source>
</evidence>
<dbReference type="SUPFAM" id="SSF53335">
    <property type="entry name" value="S-adenosyl-L-methionine-dependent methyltransferases"/>
    <property type="match status" value="1"/>
</dbReference>
<dbReference type="AlphaFoldDB" id="A0A482PPZ1"/>
<dbReference type="GO" id="GO:0032259">
    <property type="term" value="P:methylation"/>
    <property type="evidence" value="ECO:0007669"/>
    <property type="project" value="UniProtKB-KW"/>
</dbReference>
<organism evidence="10">
    <name type="scientific">Citrobacter rodentium</name>
    <dbReference type="NCBI Taxonomy" id="67825"/>
    <lineage>
        <taxon>Bacteria</taxon>
        <taxon>Pseudomonadati</taxon>
        <taxon>Pseudomonadota</taxon>
        <taxon>Gammaproteobacteria</taxon>
        <taxon>Enterobacterales</taxon>
        <taxon>Enterobacteriaceae</taxon>
        <taxon>Citrobacter</taxon>
    </lineage>
</organism>
<evidence type="ECO:0000259" key="9">
    <source>
        <dbReference type="Pfam" id="PF12161"/>
    </source>
</evidence>
<evidence type="ECO:0000256" key="1">
    <source>
        <dbReference type="ARBA" id="ARBA00006594"/>
    </source>
</evidence>
<dbReference type="GO" id="GO:0003677">
    <property type="term" value="F:DNA binding"/>
    <property type="evidence" value="ECO:0007669"/>
    <property type="project" value="InterPro"/>
</dbReference>
<dbReference type="PANTHER" id="PTHR42933">
    <property type="entry name" value="SLR6095 PROTEIN"/>
    <property type="match status" value="1"/>
</dbReference>
<evidence type="ECO:0000256" key="6">
    <source>
        <dbReference type="ARBA" id="ARBA00022747"/>
    </source>
</evidence>
<dbReference type="EC" id="2.1.1.72" evidence="2"/>
<dbReference type="PANTHER" id="PTHR42933:SF4">
    <property type="entry name" value="TYPE I RESTRICTION ENZYME ECOKI METHYLASE SUBUNIT"/>
    <property type="match status" value="1"/>
</dbReference>
<evidence type="ECO:0000256" key="5">
    <source>
        <dbReference type="ARBA" id="ARBA00022691"/>
    </source>
</evidence>
<dbReference type="Gene3D" id="1.20.1260.30">
    <property type="match status" value="1"/>
</dbReference>
<accession>A0A482PPZ1</accession>
<comment type="similarity">
    <text evidence="1">Belongs to the N(4)/N(6)-methyltransferase family.</text>
</comment>
<sequence length="500" mass="56895">MSNFSVTDIVNRVWGYANILRDDGISNGDYVEQLTFLIFLKMNAERVSLGKLKGNIVSDAWDELLKLSGESLLTKYSKIISQLGESEGLLETIFYGAQNKIQDAGKLKKLILMINEEVWLSSNFDVKGAIYEGILQKSADTEKKGAGQYFTPRALIEAIVEAVDPEPMQTIADPACGTGGFLTVAHDYIFNKIDKNEVDKHSFLRNSTFSGNEISSSVARLCAMNLYLHEIGIYSNPISVSDALESKPSKKVDIVLANPPFGRKSTFTINIDKSKIDNKYIRDDFWVETTNKQLNFLQHICNMLKKDGKAAVVFPDNILFDSGAGEKIRRKLLDEYNLHTVLRLPTGIFYAQGVKANVLFFDNCIDKKRPRTEKVWFYDLRTSIHKTFKHNKLIRSDFNEFIALYKKENIESRKSTWSTDVTKYSTPNGRWRAFSYEEILLRDKANLDIQWLKEDVFNQSENIESSPVLVDSIIELLSSALDDFREVEALLSNSQKRNDE</sequence>
<dbReference type="GO" id="GO:0009307">
    <property type="term" value="P:DNA restriction-modification system"/>
    <property type="evidence" value="ECO:0007669"/>
    <property type="project" value="UniProtKB-KW"/>
</dbReference>
<dbReference type="OMA" id="GTFGFMI"/>
<comment type="catalytic activity">
    <reaction evidence="7">
        <text>a 2'-deoxyadenosine in DNA + S-adenosyl-L-methionine = an N(6)-methyl-2'-deoxyadenosine in DNA + S-adenosyl-L-homocysteine + H(+)</text>
        <dbReference type="Rhea" id="RHEA:15197"/>
        <dbReference type="Rhea" id="RHEA-COMP:12418"/>
        <dbReference type="Rhea" id="RHEA-COMP:12419"/>
        <dbReference type="ChEBI" id="CHEBI:15378"/>
        <dbReference type="ChEBI" id="CHEBI:57856"/>
        <dbReference type="ChEBI" id="CHEBI:59789"/>
        <dbReference type="ChEBI" id="CHEBI:90615"/>
        <dbReference type="ChEBI" id="CHEBI:90616"/>
        <dbReference type="EC" id="2.1.1.72"/>
    </reaction>
</comment>
<dbReference type="Pfam" id="PF12161">
    <property type="entry name" value="HsdM_N"/>
    <property type="match status" value="1"/>
</dbReference>
<keyword evidence="4 10" id="KW-0808">Transferase</keyword>
<dbReference type="REBASE" id="307240">
    <property type="entry name" value="M.Cro100ORF13345P"/>
</dbReference>
<dbReference type="PROSITE" id="PS00092">
    <property type="entry name" value="N6_MTASE"/>
    <property type="match status" value="1"/>
</dbReference>
<reference evidence="10" key="1">
    <citation type="submission" date="2019-03" db="EMBL/GenBank/DDBJ databases">
        <title>Complete genome sequence of enteropathogenic Citrobacter rodentium strain DBS100.</title>
        <authorList>
            <person name="Popov G."/>
            <person name="Fiebig A."/>
            <person name="Shideler S."/>
            <person name="Coombes B."/>
            <person name="Savchenko A."/>
        </authorList>
    </citation>
    <scope>NUCLEOTIDE SEQUENCE</scope>
    <source>
        <strain evidence="10">DBS100</strain>
    </source>
</reference>
<protein>
    <recommendedName>
        <fullName evidence="2">site-specific DNA-methyltransferase (adenine-specific)</fullName>
        <ecNumber evidence="2">2.1.1.72</ecNumber>
    </recommendedName>
</protein>
<dbReference type="InterPro" id="IPR003356">
    <property type="entry name" value="DNA_methylase_A-5"/>
</dbReference>
<proteinExistence type="inferred from homology"/>
<dbReference type="Gene3D" id="3.40.50.150">
    <property type="entry name" value="Vaccinia Virus protein VP39"/>
    <property type="match status" value="1"/>
</dbReference>
<dbReference type="Pfam" id="PF02384">
    <property type="entry name" value="N6_Mtase"/>
    <property type="match status" value="1"/>
</dbReference>
<feature type="domain" description="DNA methylase adenine-specific" evidence="8">
    <location>
        <begin position="125"/>
        <end position="421"/>
    </location>
</feature>
<evidence type="ECO:0000256" key="4">
    <source>
        <dbReference type="ARBA" id="ARBA00022679"/>
    </source>
</evidence>
<dbReference type="InterPro" id="IPR051537">
    <property type="entry name" value="DNA_Adenine_Mtase"/>
</dbReference>
<evidence type="ECO:0000259" key="8">
    <source>
        <dbReference type="Pfam" id="PF02384"/>
    </source>
</evidence>
<keyword evidence="5" id="KW-0949">S-adenosyl-L-methionine</keyword>
<dbReference type="InterPro" id="IPR038333">
    <property type="entry name" value="T1MK-like_N_sf"/>
</dbReference>
<feature type="domain" description="N6 adenine-specific DNA methyltransferase N-terminal" evidence="9">
    <location>
        <begin position="10"/>
        <end position="47"/>
    </location>
</feature>
<dbReference type="InterPro" id="IPR029063">
    <property type="entry name" value="SAM-dependent_MTases_sf"/>
</dbReference>
<keyword evidence="3 10" id="KW-0489">Methyltransferase</keyword>